<dbReference type="EnsemblPlants" id="KQL27148">
    <property type="protein sequence ID" value="KQL27148"/>
    <property type="gene ID" value="SETIT_032013mg"/>
</dbReference>
<reference evidence="3" key="1">
    <citation type="journal article" date="2012" name="Nat. Biotechnol.">
        <title>Reference genome sequence of the model plant Setaria.</title>
        <authorList>
            <person name="Bennetzen J.L."/>
            <person name="Schmutz J."/>
            <person name="Wang H."/>
            <person name="Percifield R."/>
            <person name="Hawkins J."/>
            <person name="Pontaroli A.C."/>
            <person name="Estep M."/>
            <person name="Feng L."/>
            <person name="Vaughn J.N."/>
            <person name="Grimwood J."/>
            <person name="Jenkins J."/>
            <person name="Barry K."/>
            <person name="Lindquist E."/>
            <person name="Hellsten U."/>
            <person name="Deshpande S."/>
            <person name="Wang X."/>
            <person name="Wu X."/>
            <person name="Mitros T."/>
            <person name="Triplett J."/>
            <person name="Yang X."/>
            <person name="Ye C.Y."/>
            <person name="Mauro-Herrera M."/>
            <person name="Wang L."/>
            <person name="Li P."/>
            <person name="Sharma M."/>
            <person name="Sharma R."/>
            <person name="Ronald P.C."/>
            <person name="Panaud O."/>
            <person name="Kellogg E.A."/>
            <person name="Brutnell T.P."/>
            <person name="Doust A.N."/>
            <person name="Tuskan G.A."/>
            <person name="Rokhsar D."/>
            <person name="Devos K.M."/>
        </authorList>
    </citation>
    <scope>NUCLEOTIDE SEQUENCE [LARGE SCALE GENOMIC DNA]</scope>
    <source>
        <strain evidence="3">cv. Yugu1</strain>
    </source>
</reference>
<dbReference type="Gramene" id="KQL27148">
    <property type="protein sequence ID" value="KQL27148"/>
    <property type="gene ID" value="SETIT_032013mg"/>
</dbReference>
<accession>K3ZZH9</accession>
<dbReference type="AlphaFoldDB" id="K3ZZH9"/>
<feature type="signal peptide" evidence="1">
    <location>
        <begin position="1"/>
        <end position="22"/>
    </location>
</feature>
<dbReference type="eggNOG" id="ENOG502R51J">
    <property type="taxonomic scope" value="Eukaryota"/>
</dbReference>
<dbReference type="InterPro" id="IPR040404">
    <property type="entry name" value="Phylloplanin-like"/>
</dbReference>
<keyword evidence="1" id="KW-0732">Signal</keyword>
<dbReference type="OMA" id="FRMAMNT"/>
<dbReference type="PANTHER" id="PTHR34458:SF13">
    <property type="entry name" value="OS07G0674500 PROTEIN"/>
    <property type="match status" value="1"/>
</dbReference>
<protein>
    <submittedName>
        <fullName evidence="2">Uncharacterized protein</fullName>
    </submittedName>
</protein>
<organism evidence="2 3">
    <name type="scientific">Setaria italica</name>
    <name type="common">Foxtail millet</name>
    <name type="synonym">Panicum italicum</name>
    <dbReference type="NCBI Taxonomy" id="4555"/>
    <lineage>
        <taxon>Eukaryota</taxon>
        <taxon>Viridiplantae</taxon>
        <taxon>Streptophyta</taxon>
        <taxon>Embryophyta</taxon>
        <taxon>Tracheophyta</taxon>
        <taxon>Spermatophyta</taxon>
        <taxon>Magnoliopsida</taxon>
        <taxon>Liliopsida</taxon>
        <taxon>Poales</taxon>
        <taxon>Poaceae</taxon>
        <taxon>PACMAD clade</taxon>
        <taxon>Panicoideae</taxon>
        <taxon>Panicodae</taxon>
        <taxon>Paniceae</taxon>
        <taxon>Cenchrinae</taxon>
        <taxon>Setaria</taxon>
    </lineage>
</organism>
<name>K3ZZH9_SETIT</name>
<sequence>MASKRGLLLVIGVAVAIVLASGAPPVQPPRIQADVVVMGFVPCNNGTSMRTGSAPGFAGPRAVVQLQCTDGADLAANATTDGKGRFRMAVNTTVAPSSVASYCDLVVDTPLASCNPALPATGMLQSDLRLLVSMVFFPRGFSYVSAPSTD</sequence>
<dbReference type="Proteomes" id="UP000004995">
    <property type="component" value="Unassembled WGS sequence"/>
</dbReference>
<reference evidence="2" key="2">
    <citation type="submission" date="2018-08" db="UniProtKB">
        <authorList>
            <consortium name="EnsemblPlants"/>
        </authorList>
    </citation>
    <scope>IDENTIFICATION</scope>
    <source>
        <strain evidence="2">Yugu1</strain>
    </source>
</reference>
<feature type="chain" id="PRO_5010128400" evidence="1">
    <location>
        <begin position="23"/>
        <end position="150"/>
    </location>
</feature>
<proteinExistence type="predicted"/>
<dbReference type="PANTHER" id="PTHR34458">
    <property type="entry name" value="POLLEN OLE E 1 ALLERGEN AND EXTENSIN FAMILY PROTEIN-RELATED"/>
    <property type="match status" value="1"/>
</dbReference>
<dbReference type="FunCoup" id="K3ZZH9">
    <property type="interactions" value="7"/>
</dbReference>
<evidence type="ECO:0000256" key="1">
    <source>
        <dbReference type="SAM" id="SignalP"/>
    </source>
</evidence>
<dbReference type="EMBL" id="AGNK02001368">
    <property type="status" value="NOT_ANNOTATED_CDS"/>
    <property type="molecule type" value="Genomic_DNA"/>
</dbReference>
<dbReference type="Pfam" id="PF01190">
    <property type="entry name" value="Pollen_Ole_e_1"/>
    <property type="match status" value="1"/>
</dbReference>
<keyword evidence="3" id="KW-1185">Reference proteome</keyword>
<evidence type="ECO:0000313" key="2">
    <source>
        <dbReference type="EnsemblPlants" id="KQL27148"/>
    </source>
</evidence>
<dbReference type="HOGENOM" id="CLU_120175_1_0_1"/>
<evidence type="ECO:0000313" key="3">
    <source>
        <dbReference type="Proteomes" id="UP000004995"/>
    </source>
</evidence>
<dbReference type="InParanoid" id="K3ZZH9"/>